<evidence type="ECO:0000256" key="1">
    <source>
        <dbReference type="SAM" id="MobiDB-lite"/>
    </source>
</evidence>
<feature type="region of interest" description="Disordered" evidence="1">
    <location>
        <begin position="217"/>
        <end position="236"/>
    </location>
</feature>
<dbReference type="SUPFAM" id="SSF54106">
    <property type="entry name" value="LysM domain"/>
    <property type="match status" value="1"/>
</dbReference>
<dbReference type="RefSeq" id="WP_206508423.1">
    <property type="nucleotide sequence ID" value="NZ_CP034588.1"/>
</dbReference>
<dbReference type="InterPro" id="IPR050570">
    <property type="entry name" value="Cell_wall_metabolism_enzyme"/>
</dbReference>
<organism evidence="4 5">
    <name type="scientific">Silicimonas algicola</name>
    <dbReference type="NCBI Taxonomy" id="1826607"/>
    <lineage>
        <taxon>Bacteria</taxon>
        <taxon>Pseudomonadati</taxon>
        <taxon>Pseudomonadota</taxon>
        <taxon>Alphaproteobacteria</taxon>
        <taxon>Rhodobacterales</taxon>
        <taxon>Paracoccaceae</taxon>
    </lineage>
</organism>
<protein>
    <submittedName>
        <fullName evidence="4">LysM domain-containing protein</fullName>
    </submittedName>
</protein>
<dbReference type="PANTHER" id="PTHR21666">
    <property type="entry name" value="PEPTIDASE-RELATED"/>
    <property type="match status" value="1"/>
</dbReference>
<dbReference type="SMART" id="SM00257">
    <property type="entry name" value="LysM"/>
    <property type="match status" value="2"/>
</dbReference>
<name>A0A316GHB2_9RHOB</name>
<comment type="caution">
    <text evidence="4">The sequence shown here is derived from an EMBL/GenBank/DDBJ whole genome shotgun (WGS) entry which is preliminary data.</text>
</comment>
<dbReference type="Gene3D" id="3.10.350.10">
    <property type="entry name" value="LysM domain"/>
    <property type="match status" value="1"/>
</dbReference>
<evidence type="ECO:0000256" key="2">
    <source>
        <dbReference type="SAM" id="SignalP"/>
    </source>
</evidence>
<proteinExistence type="predicted"/>
<keyword evidence="5" id="KW-1185">Reference proteome</keyword>
<feature type="signal peptide" evidence="2">
    <location>
        <begin position="1"/>
        <end position="19"/>
    </location>
</feature>
<dbReference type="PROSITE" id="PS51257">
    <property type="entry name" value="PROKAR_LIPOPROTEIN"/>
    <property type="match status" value="1"/>
</dbReference>
<dbReference type="Pfam" id="PF01476">
    <property type="entry name" value="LysM"/>
    <property type="match status" value="2"/>
</dbReference>
<dbReference type="Gene3D" id="2.70.70.10">
    <property type="entry name" value="Glucose Permease (Domain IIA)"/>
    <property type="match status" value="1"/>
</dbReference>
<gene>
    <name evidence="4" type="ORF">C8D95_101596</name>
</gene>
<dbReference type="InterPro" id="IPR018392">
    <property type="entry name" value="LysM"/>
</dbReference>
<feature type="domain" description="LysM" evidence="3">
    <location>
        <begin position="156"/>
        <end position="200"/>
    </location>
</feature>
<evidence type="ECO:0000259" key="3">
    <source>
        <dbReference type="PROSITE" id="PS51782"/>
    </source>
</evidence>
<keyword evidence="2" id="KW-0732">Signal</keyword>
<dbReference type="SUPFAM" id="SSF51261">
    <property type="entry name" value="Duplicated hybrid motif"/>
    <property type="match status" value="1"/>
</dbReference>
<dbReference type="PROSITE" id="PS51782">
    <property type="entry name" value="LYSM"/>
    <property type="match status" value="1"/>
</dbReference>
<dbReference type="CDD" id="cd12797">
    <property type="entry name" value="M23_peptidase"/>
    <property type="match status" value="1"/>
</dbReference>
<dbReference type="InterPro" id="IPR011055">
    <property type="entry name" value="Dup_hybrid_motif"/>
</dbReference>
<dbReference type="GO" id="GO:0004222">
    <property type="term" value="F:metalloendopeptidase activity"/>
    <property type="evidence" value="ECO:0007669"/>
    <property type="project" value="TreeGrafter"/>
</dbReference>
<dbReference type="CDD" id="cd00118">
    <property type="entry name" value="LysM"/>
    <property type="match status" value="1"/>
</dbReference>
<evidence type="ECO:0000313" key="5">
    <source>
        <dbReference type="Proteomes" id="UP000245390"/>
    </source>
</evidence>
<dbReference type="Proteomes" id="UP000245390">
    <property type="component" value="Unassembled WGS sequence"/>
</dbReference>
<feature type="chain" id="PRO_5016351036" evidence="2">
    <location>
        <begin position="20"/>
        <end position="380"/>
    </location>
</feature>
<dbReference type="EMBL" id="QGGV01000001">
    <property type="protein sequence ID" value="PWK58780.1"/>
    <property type="molecule type" value="Genomic_DNA"/>
</dbReference>
<dbReference type="InterPro" id="IPR036779">
    <property type="entry name" value="LysM_dom_sf"/>
</dbReference>
<dbReference type="InterPro" id="IPR016047">
    <property type="entry name" value="M23ase_b-sheet_dom"/>
</dbReference>
<accession>A0A316GHB2</accession>
<reference evidence="4 5" key="1">
    <citation type="submission" date="2018-05" db="EMBL/GenBank/DDBJ databases">
        <title>Genomic Encyclopedia of Type Strains, Phase IV (KMG-IV): sequencing the most valuable type-strain genomes for metagenomic binning, comparative biology and taxonomic classification.</title>
        <authorList>
            <person name="Goeker M."/>
        </authorList>
    </citation>
    <scope>NUCLEOTIDE SEQUENCE [LARGE SCALE GENOMIC DNA]</scope>
    <source>
        <strain evidence="4 5">DSM 103371</strain>
    </source>
</reference>
<evidence type="ECO:0000313" key="4">
    <source>
        <dbReference type="EMBL" id="PWK58780.1"/>
    </source>
</evidence>
<dbReference type="Pfam" id="PF01551">
    <property type="entry name" value="Peptidase_M23"/>
    <property type="match status" value="1"/>
</dbReference>
<dbReference type="AlphaFoldDB" id="A0A316GHB2"/>
<sequence>MTKMAFPVRLTVLAVGALALTACDNAGNFDFDLRGNAGVLDTSDAVQNVTGERPAPDARGVVSYPGYQVAVARRGDTVESVAARVGLPAAEIASYNALPQGVTLRDGEIVALPRRVSEPAAGGPGSLDVTTIAGSAIDRAEGQAGLPAGVAGGQPTRHQVAPGETAFSIARLYDVPVASLAEWNGLGPDLALRVGQYVLIPTRTASIDTIEVASVATPGVGSPTPLPPSAAQPLPKEDARPVAAAAAPAPVRTPVATQQTVASDTSRLRMPVQGRIIRPFEKGKNEGIGISAAAGANVVAADGGTVAAITRDTDQVPILVLRHENNLLTVYAGVDDIAVKKGDTVQRGQKIAVVRGANPPFLHFEVREGFESVDPDPYLK</sequence>
<dbReference type="PANTHER" id="PTHR21666:SF270">
    <property type="entry name" value="MUREIN HYDROLASE ACTIVATOR ENVC"/>
    <property type="match status" value="1"/>
</dbReference>